<name>C3KN79_SINFN</name>
<dbReference type="EMBL" id="CP000874">
    <property type="protein sequence ID" value="ACP23709.1"/>
    <property type="molecule type" value="Genomic_DNA"/>
</dbReference>
<dbReference type="Proteomes" id="UP000001054">
    <property type="component" value="Plasmid pNGR234b"/>
</dbReference>
<dbReference type="PATRIC" id="fig|394.7.peg.2692"/>
<dbReference type="OrthoDB" id="8283624at2"/>
<dbReference type="KEGG" id="rhi:NGR_b22640"/>
<organism evidence="1 2">
    <name type="scientific">Sinorhizobium fredii (strain NBRC 101917 / NGR234)</name>
    <dbReference type="NCBI Taxonomy" id="394"/>
    <lineage>
        <taxon>Bacteria</taxon>
        <taxon>Pseudomonadati</taxon>
        <taxon>Pseudomonadota</taxon>
        <taxon>Alphaproteobacteria</taxon>
        <taxon>Hyphomicrobiales</taxon>
        <taxon>Rhizobiaceae</taxon>
        <taxon>Sinorhizobium/Ensifer group</taxon>
        <taxon>Sinorhizobium</taxon>
    </lineage>
</organism>
<reference evidence="2" key="1">
    <citation type="journal article" date="2004" name="J. Bacteriol.">
        <title>An evolutionary hot spot: the pNGR234b replicon of Rhizobium sp. strain NGR234.</title>
        <authorList>
            <person name="Streit W.R."/>
            <person name="Schmitz R.A."/>
            <person name="Perret X."/>
            <person name="Staehelin C."/>
            <person name="Deakin W.J."/>
            <person name="Raasch C."/>
            <person name="Liesegang H."/>
            <person name="Broughton W.J."/>
        </authorList>
    </citation>
    <scope>NUCLEOTIDE SEQUENCE [LARGE SCALE GENOMIC DNA]</scope>
    <source>
        <strain evidence="2">NBRC 101917 / NGR234</strain>
    </source>
</reference>
<dbReference type="AlphaFoldDB" id="C3KN79"/>
<keyword evidence="2" id="KW-1185">Reference proteome</keyword>
<reference evidence="1 2" key="2">
    <citation type="journal article" date="2009" name="Appl. Environ. Microbiol.">
        <title>Rhizobium sp. strain NGR234 possesses a remarkable number of secretion systems.</title>
        <authorList>
            <person name="Schmeisser C."/>
            <person name="Liesegang H."/>
            <person name="Krysciak D."/>
            <person name="Bakkou N."/>
            <person name="Le Quere A."/>
            <person name="Wollherr A."/>
            <person name="Heinemeyer I."/>
            <person name="Morgenstern B."/>
            <person name="Pommerening-Roeser A."/>
            <person name="Flores M."/>
            <person name="Palacios R."/>
            <person name="Brenner S."/>
            <person name="Gottschalk G."/>
            <person name="Schmitz R.A."/>
            <person name="Broughton W.J."/>
            <person name="Perret X."/>
            <person name="Strittmatter A.W."/>
            <person name="Streit W.R."/>
        </authorList>
    </citation>
    <scope>NUCLEOTIDE SEQUENCE [LARGE SCALE GENOMIC DNA]</scope>
    <source>
        <strain evidence="2">NBRC 101917 / NGR234</strain>
    </source>
</reference>
<protein>
    <submittedName>
        <fullName evidence="1">Uncharacterized protein</fullName>
    </submittedName>
</protein>
<accession>C3KN79</accession>
<evidence type="ECO:0000313" key="1">
    <source>
        <dbReference type="EMBL" id="ACP23709.1"/>
    </source>
</evidence>
<geneLocation type="plasmid" evidence="2">
    <name>sym pNGR234b</name>
</geneLocation>
<proteinExistence type="predicted"/>
<dbReference type="HOGENOM" id="CLU_2957549_0_0_5"/>
<sequence length="59" mass="6551">MSNIAVFPPRTSEDRARVADVANARDRILTIAVELDRILEALSQESLRAACEQRPRTGT</sequence>
<keyword evidence="1" id="KW-0614">Plasmid</keyword>
<dbReference type="RefSeq" id="WP_015888323.1">
    <property type="nucleotide sequence ID" value="NC_012586.1"/>
</dbReference>
<evidence type="ECO:0000313" key="2">
    <source>
        <dbReference type="Proteomes" id="UP000001054"/>
    </source>
</evidence>
<gene>
    <name evidence="1" type="ordered locus">NGR_b22640</name>
</gene>